<accession>A0A443RUE8</accession>
<dbReference type="SUPFAM" id="SSF51905">
    <property type="entry name" value="FAD/NAD(P)-binding domain"/>
    <property type="match status" value="1"/>
</dbReference>
<dbReference type="VEuPathDB" id="VectorBase:LDEU013073"/>
<protein>
    <recommendedName>
        <fullName evidence="4">Glucose-methanol-choline oxidoreductase N-terminal domain-containing protein</fullName>
    </recommendedName>
</protein>
<feature type="non-terminal residue" evidence="2">
    <location>
        <position position="1"/>
    </location>
</feature>
<evidence type="ECO:0000313" key="3">
    <source>
        <dbReference type="Proteomes" id="UP000288716"/>
    </source>
</evidence>
<dbReference type="EMBL" id="NCKV01031890">
    <property type="protein sequence ID" value="RWS18967.1"/>
    <property type="molecule type" value="Genomic_DNA"/>
</dbReference>
<reference evidence="2 3" key="1">
    <citation type="journal article" date="2018" name="Gigascience">
        <title>Genomes of trombidid mites reveal novel predicted allergens and laterally-transferred genes associated with secondary metabolism.</title>
        <authorList>
            <person name="Dong X."/>
            <person name="Chaisiri K."/>
            <person name="Xia D."/>
            <person name="Armstrong S.D."/>
            <person name="Fang Y."/>
            <person name="Donnelly M.J."/>
            <person name="Kadowaki T."/>
            <person name="McGarry J.W."/>
            <person name="Darby A.C."/>
            <person name="Makepeace B.L."/>
        </authorList>
    </citation>
    <scope>NUCLEOTIDE SEQUENCE [LARGE SCALE GENOMIC DNA]</scope>
    <source>
        <strain evidence="2">UoL-UT</strain>
    </source>
</reference>
<name>A0A443RUE8_9ACAR</name>
<evidence type="ECO:0000313" key="2">
    <source>
        <dbReference type="EMBL" id="RWS18967.1"/>
    </source>
</evidence>
<organism evidence="2 3">
    <name type="scientific">Leptotrombidium deliense</name>
    <dbReference type="NCBI Taxonomy" id="299467"/>
    <lineage>
        <taxon>Eukaryota</taxon>
        <taxon>Metazoa</taxon>
        <taxon>Ecdysozoa</taxon>
        <taxon>Arthropoda</taxon>
        <taxon>Chelicerata</taxon>
        <taxon>Arachnida</taxon>
        <taxon>Acari</taxon>
        <taxon>Acariformes</taxon>
        <taxon>Trombidiformes</taxon>
        <taxon>Prostigmata</taxon>
        <taxon>Anystina</taxon>
        <taxon>Parasitengona</taxon>
        <taxon>Trombiculoidea</taxon>
        <taxon>Trombiculidae</taxon>
        <taxon>Leptotrombidium</taxon>
    </lineage>
</organism>
<comment type="similarity">
    <text evidence="1">Belongs to the GMC oxidoreductase family.</text>
</comment>
<proteinExistence type="inferred from homology"/>
<dbReference type="InterPro" id="IPR036188">
    <property type="entry name" value="FAD/NAD-bd_sf"/>
</dbReference>
<dbReference type="GO" id="GO:0050660">
    <property type="term" value="F:flavin adenine dinucleotide binding"/>
    <property type="evidence" value="ECO:0007669"/>
    <property type="project" value="InterPro"/>
</dbReference>
<dbReference type="Pfam" id="PF05834">
    <property type="entry name" value="Lycopene_cycl"/>
    <property type="match status" value="1"/>
</dbReference>
<dbReference type="Gene3D" id="3.50.50.60">
    <property type="entry name" value="FAD/NAD(P)-binding domain"/>
    <property type="match status" value="1"/>
</dbReference>
<dbReference type="Proteomes" id="UP000288716">
    <property type="component" value="Unassembled WGS sequence"/>
</dbReference>
<dbReference type="AlphaFoldDB" id="A0A443RUE8"/>
<keyword evidence="3" id="KW-1185">Reference proteome</keyword>
<dbReference type="InterPro" id="IPR012132">
    <property type="entry name" value="GMC_OxRdtase"/>
</dbReference>
<dbReference type="PANTHER" id="PTHR11552:SF147">
    <property type="entry name" value="CHOLINE DEHYDROGENASE, MITOCHONDRIAL"/>
    <property type="match status" value="1"/>
</dbReference>
<evidence type="ECO:0008006" key="4">
    <source>
        <dbReference type="Google" id="ProtNLM"/>
    </source>
</evidence>
<dbReference type="PANTHER" id="PTHR11552">
    <property type="entry name" value="GLUCOSE-METHANOL-CHOLINE GMC OXIDOREDUCTASE"/>
    <property type="match status" value="1"/>
</dbReference>
<sequence>VSFAKEDTKEYDYAVVGCGTAGCVVAARLAQDKKNYSILVIEAGDMPPYLTKIVPF</sequence>
<evidence type="ECO:0000256" key="1">
    <source>
        <dbReference type="ARBA" id="ARBA00010790"/>
    </source>
</evidence>
<dbReference type="GO" id="GO:0016491">
    <property type="term" value="F:oxidoreductase activity"/>
    <property type="evidence" value="ECO:0007669"/>
    <property type="project" value="TreeGrafter"/>
</dbReference>
<comment type="caution">
    <text evidence="2">The sequence shown here is derived from an EMBL/GenBank/DDBJ whole genome shotgun (WGS) entry which is preliminary data.</text>
</comment>
<gene>
    <name evidence="2" type="ORF">B4U80_12380</name>
</gene>